<dbReference type="InterPro" id="IPR013785">
    <property type="entry name" value="Aldolase_TIM"/>
</dbReference>
<dbReference type="PANTHER" id="PTHR22854:SF2">
    <property type="entry name" value="INDOLE-3-GLYCEROL-PHOSPHATE SYNTHASE"/>
    <property type="match status" value="1"/>
</dbReference>
<dbReference type="EC" id="4.1.1.48" evidence="3"/>
<protein>
    <recommendedName>
        <fullName evidence="3">indole-3-glycerol-phosphate synthase</fullName>
        <ecNumber evidence="3">4.1.1.48</ecNumber>
    </recommendedName>
</protein>
<evidence type="ECO:0000256" key="3">
    <source>
        <dbReference type="ARBA" id="ARBA00012362"/>
    </source>
</evidence>
<keyword evidence="8" id="KW-0456">Lyase</keyword>
<reference evidence="10" key="1">
    <citation type="submission" date="2018-05" db="EMBL/GenBank/DDBJ databases">
        <authorList>
            <person name="Lanie J.A."/>
            <person name="Ng W.-L."/>
            <person name="Kazmierczak K.M."/>
            <person name="Andrzejewski T.M."/>
            <person name="Davidsen T.M."/>
            <person name="Wayne K.J."/>
            <person name="Tettelin H."/>
            <person name="Glass J.I."/>
            <person name="Rusch D."/>
            <person name="Podicherti R."/>
            <person name="Tsui H.-C.T."/>
            <person name="Winkler M.E."/>
        </authorList>
    </citation>
    <scope>NUCLEOTIDE SEQUENCE</scope>
</reference>
<dbReference type="InterPro" id="IPR013798">
    <property type="entry name" value="Indole-3-glycerol_P_synth_dom"/>
</dbReference>
<dbReference type="GO" id="GO:0000162">
    <property type="term" value="P:L-tryptophan biosynthetic process"/>
    <property type="evidence" value="ECO:0007669"/>
    <property type="project" value="UniProtKB-UniPathway"/>
</dbReference>
<name>A0A381NYU4_9ZZZZ</name>
<comment type="pathway">
    <text evidence="2">Amino-acid biosynthesis; L-tryptophan biosynthesis; L-tryptophan from chorismate: step 4/5.</text>
</comment>
<dbReference type="Gene3D" id="3.20.20.70">
    <property type="entry name" value="Aldolase class I"/>
    <property type="match status" value="1"/>
</dbReference>
<evidence type="ECO:0000256" key="4">
    <source>
        <dbReference type="ARBA" id="ARBA00022605"/>
    </source>
</evidence>
<dbReference type="AlphaFoldDB" id="A0A381NYU4"/>
<evidence type="ECO:0000256" key="1">
    <source>
        <dbReference type="ARBA" id="ARBA00001633"/>
    </source>
</evidence>
<proteinExistence type="predicted"/>
<keyword evidence="5" id="KW-0210">Decarboxylase</keyword>
<dbReference type="UniPathway" id="UPA00035">
    <property type="reaction ID" value="UER00043"/>
</dbReference>
<feature type="domain" description="Indole-3-glycerol phosphate synthase" evidence="9">
    <location>
        <begin position="5"/>
        <end position="275"/>
    </location>
</feature>
<dbReference type="Pfam" id="PF00218">
    <property type="entry name" value="IGPS"/>
    <property type="match status" value="1"/>
</dbReference>
<evidence type="ECO:0000256" key="8">
    <source>
        <dbReference type="ARBA" id="ARBA00023239"/>
    </source>
</evidence>
<keyword evidence="6" id="KW-0822">Tryptophan biosynthesis</keyword>
<evidence type="ECO:0000313" key="10">
    <source>
        <dbReference type="EMBL" id="SUZ59078.1"/>
    </source>
</evidence>
<dbReference type="CDD" id="cd00331">
    <property type="entry name" value="IGPS"/>
    <property type="match status" value="1"/>
</dbReference>
<dbReference type="SUPFAM" id="SSF51366">
    <property type="entry name" value="Ribulose-phoshate binding barrel"/>
    <property type="match status" value="1"/>
</dbReference>
<evidence type="ECO:0000256" key="2">
    <source>
        <dbReference type="ARBA" id="ARBA00004696"/>
    </source>
</evidence>
<dbReference type="InterPro" id="IPR011060">
    <property type="entry name" value="RibuloseP-bd_barrel"/>
</dbReference>
<sequence>MRTFLDKLHDLKLKEVAQRRKIISENNLRGQAEALGNATDFRAALLRAPDESISIIAEVKSKAPGRKNVERLDPEAVVRDYESGGAKAISVLTDENWFGGSLETLEIVREATVLPLLHKEFIITPYQLLEGRLRGASAALILAYYFQQAELAKIIAEAKTIGLEAVVECSLETELPRALAVNPDILMINNRAIAAIPEEPVKTYDLGSVDIISSWWERNPELRSWKKQPGKLLISASCVYSKEDIQSLLKIPCDAALIGNAAMVAPDRTAFISSLSKTAKESLSS</sequence>
<dbReference type="EMBL" id="UINC01000662">
    <property type="protein sequence ID" value="SUZ59078.1"/>
    <property type="molecule type" value="Genomic_DNA"/>
</dbReference>
<evidence type="ECO:0000256" key="7">
    <source>
        <dbReference type="ARBA" id="ARBA00023141"/>
    </source>
</evidence>
<evidence type="ECO:0000256" key="6">
    <source>
        <dbReference type="ARBA" id="ARBA00022822"/>
    </source>
</evidence>
<keyword evidence="7" id="KW-0057">Aromatic amino acid biosynthesis</keyword>
<dbReference type="PANTHER" id="PTHR22854">
    <property type="entry name" value="TRYPTOPHAN BIOSYNTHESIS PROTEIN"/>
    <property type="match status" value="1"/>
</dbReference>
<dbReference type="GO" id="GO:0004425">
    <property type="term" value="F:indole-3-glycerol-phosphate synthase activity"/>
    <property type="evidence" value="ECO:0007669"/>
    <property type="project" value="UniProtKB-EC"/>
</dbReference>
<organism evidence="10">
    <name type="scientific">marine metagenome</name>
    <dbReference type="NCBI Taxonomy" id="408172"/>
    <lineage>
        <taxon>unclassified sequences</taxon>
        <taxon>metagenomes</taxon>
        <taxon>ecological metagenomes</taxon>
    </lineage>
</organism>
<dbReference type="GO" id="GO:0004640">
    <property type="term" value="F:phosphoribosylanthranilate isomerase activity"/>
    <property type="evidence" value="ECO:0007669"/>
    <property type="project" value="TreeGrafter"/>
</dbReference>
<evidence type="ECO:0000256" key="5">
    <source>
        <dbReference type="ARBA" id="ARBA00022793"/>
    </source>
</evidence>
<comment type="catalytic activity">
    <reaction evidence="1">
        <text>1-(2-carboxyphenylamino)-1-deoxy-D-ribulose 5-phosphate + H(+) = (1S,2R)-1-C-(indol-3-yl)glycerol 3-phosphate + CO2 + H2O</text>
        <dbReference type="Rhea" id="RHEA:23476"/>
        <dbReference type="ChEBI" id="CHEBI:15377"/>
        <dbReference type="ChEBI" id="CHEBI:15378"/>
        <dbReference type="ChEBI" id="CHEBI:16526"/>
        <dbReference type="ChEBI" id="CHEBI:58613"/>
        <dbReference type="ChEBI" id="CHEBI:58866"/>
        <dbReference type="EC" id="4.1.1.48"/>
    </reaction>
</comment>
<keyword evidence="4" id="KW-0028">Amino-acid biosynthesis</keyword>
<gene>
    <name evidence="10" type="ORF">METZ01_LOCUS11932</name>
</gene>
<evidence type="ECO:0000259" key="9">
    <source>
        <dbReference type="Pfam" id="PF00218"/>
    </source>
</evidence>
<accession>A0A381NYU4</accession>
<dbReference type="InterPro" id="IPR045186">
    <property type="entry name" value="Indole-3-glycerol_P_synth"/>
</dbReference>